<sequence>MRRGALLIDLIHSSFSSGVGADIL</sequence>
<evidence type="ECO:0000313" key="1">
    <source>
        <dbReference type="EMBL" id="JAH73179.1"/>
    </source>
</evidence>
<proteinExistence type="predicted"/>
<reference evidence="1" key="1">
    <citation type="submission" date="2014-11" db="EMBL/GenBank/DDBJ databases">
        <authorList>
            <person name="Amaro Gonzalez C."/>
        </authorList>
    </citation>
    <scope>NUCLEOTIDE SEQUENCE</scope>
</reference>
<name>A0A0E9V4X6_ANGAN</name>
<accession>A0A0E9V4X6</accession>
<organism evidence="1">
    <name type="scientific">Anguilla anguilla</name>
    <name type="common">European freshwater eel</name>
    <name type="synonym">Muraena anguilla</name>
    <dbReference type="NCBI Taxonomy" id="7936"/>
    <lineage>
        <taxon>Eukaryota</taxon>
        <taxon>Metazoa</taxon>
        <taxon>Chordata</taxon>
        <taxon>Craniata</taxon>
        <taxon>Vertebrata</taxon>
        <taxon>Euteleostomi</taxon>
        <taxon>Actinopterygii</taxon>
        <taxon>Neopterygii</taxon>
        <taxon>Teleostei</taxon>
        <taxon>Anguilliformes</taxon>
        <taxon>Anguillidae</taxon>
        <taxon>Anguilla</taxon>
    </lineage>
</organism>
<dbReference type="AlphaFoldDB" id="A0A0E9V4X6"/>
<reference evidence="1" key="2">
    <citation type="journal article" date="2015" name="Fish Shellfish Immunol.">
        <title>Early steps in the European eel (Anguilla anguilla)-Vibrio vulnificus interaction in the gills: Role of the RtxA13 toxin.</title>
        <authorList>
            <person name="Callol A."/>
            <person name="Pajuelo D."/>
            <person name="Ebbesson L."/>
            <person name="Teles M."/>
            <person name="MacKenzie S."/>
            <person name="Amaro C."/>
        </authorList>
    </citation>
    <scope>NUCLEOTIDE SEQUENCE</scope>
</reference>
<protein>
    <submittedName>
        <fullName evidence="1">Uncharacterized protein</fullName>
    </submittedName>
</protein>
<dbReference type="EMBL" id="GBXM01035398">
    <property type="protein sequence ID" value="JAH73179.1"/>
    <property type="molecule type" value="Transcribed_RNA"/>
</dbReference>